<dbReference type="InterPro" id="IPR029056">
    <property type="entry name" value="Ribokinase-like"/>
</dbReference>
<reference evidence="6 7" key="1">
    <citation type="submission" date="2019-08" db="EMBL/GenBank/DDBJ databases">
        <title>In-depth cultivation of the pig gut microbiome towards novel bacterial diversity and tailored functional studies.</title>
        <authorList>
            <person name="Wylensek D."/>
            <person name="Hitch T.C.A."/>
            <person name="Clavel T."/>
        </authorList>
    </citation>
    <scope>NUCLEOTIDE SEQUENCE [LARGE SCALE GENOMIC DNA]</scope>
    <source>
        <strain evidence="6 7">NM-380-WT-3C1</strain>
    </source>
</reference>
<dbReference type="Gene3D" id="3.40.1190.20">
    <property type="match status" value="1"/>
</dbReference>
<dbReference type="InterPro" id="IPR002139">
    <property type="entry name" value="Ribo/fructo_kinase"/>
</dbReference>
<evidence type="ECO:0000256" key="4">
    <source>
        <dbReference type="RuleBase" id="RU003704"/>
    </source>
</evidence>
<accession>A0A7X2PD69</accession>
<dbReference type="EMBL" id="VUNN01000016">
    <property type="protein sequence ID" value="MSU06759.1"/>
    <property type="molecule type" value="Genomic_DNA"/>
</dbReference>
<evidence type="ECO:0000313" key="7">
    <source>
        <dbReference type="Proteomes" id="UP000460549"/>
    </source>
</evidence>
<dbReference type="PANTHER" id="PTHR10584:SF166">
    <property type="entry name" value="RIBOKINASE"/>
    <property type="match status" value="1"/>
</dbReference>
<dbReference type="RefSeq" id="WP_154425874.1">
    <property type="nucleotide sequence ID" value="NZ_VUNN01000016.1"/>
</dbReference>
<comment type="caution">
    <text evidence="6">The sequence shown here is derived from an EMBL/GenBank/DDBJ whole genome shotgun (WGS) entry which is preliminary data.</text>
</comment>
<keyword evidence="7" id="KW-1185">Reference proteome</keyword>
<dbReference type="InterPro" id="IPR002173">
    <property type="entry name" value="Carboh/pur_kinase_PfkB_CS"/>
</dbReference>
<evidence type="ECO:0000256" key="2">
    <source>
        <dbReference type="ARBA" id="ARBA00022679"/>
    </source>
</evidence>
<dbReference type="SUPFAM" id="SSF53613">
    <property type="entry name" value="Ribokinase-like"/>
    <property type="match status" value="1"/>
</dbReference>
<dbReference type="Pfam" id="PF00294">
    <property type="entry name" value="PfkB"/>
    <property type="match status" value="1"/>
</dbReference>
<dbReference type="GO" id="GO:0006796">
    <property type="term" value="P:phosphate-containing compound metabolic process"/>
    <property type="evidence" value="ECO:0007669"/>
    <property type="project" value="UniProtKB-ARBA"/>
</dbReference>
<sequence>MKKVLIIGSCTVDITVPLPKLPASAGSVNSLPHSFSLGGCAFNVARVLHLLKVDHLHCTSIGSGMYGEFALKELNREGITPFRVSSAPHGACICLVEESGERSFIAYHGVEYTFDNSWLKDIDLTSFDSVYICGIEIEEESGDKIITFLENNRNLQIFFSPGPRVSFIPKDRVERILALNPIIHVSESELFSLVDSNSLEDGVGKLFNKSNNDIIVTLGNKGALLYKDKEMIFKESYKTNVVDTTGAGDCHIGAYISYLTMGLSKEEALDRANYLASTVVSHEGPALVL</sequence>
<comment type="similarity">
    <text evidence="1 4">Belongs to the carbohydrate kinase PfkB family.</text>
</comment>
<dbReference type="AlphaFoldDB" id="A0A7X2PD69"/>
<evidence type="ECO:0000256" key="1">
    <source>
        <dbReference type="ARBA" id="ARBA00010688"/>
    </source>
</evidence>
<dbReference type="PRINTS" id="PR00990">
    <property type="entry name" value="RIBOKINASE"/>
</dbReference>
<protein>
    <submittedName>
        <fullName evidence="6">Carbohydrate kinase family protein</fullName>
    </submittedName>
</protein>
<dbReference type="PROSITE" id="PS00584">
    <property type="entry name" value="PFKB_KINASES_2"/>
    <property type="match status" value="1"/>
</dbReference>
<dbReference type="PANTHER" id="PTHR10584">
    <property type="entry name" value="SUGAR KINASE"/>
    <property type="match status" value="1"/>
</dbReference>
<dbReference type="Proteomes" id="UP000460549">
    <property type="component" value="Unassembled WGS sequence"/>
</dbReference>
<dbReference type="GO" id="GO:0005829">
    <property type="term" value="C:cytosol"/>
    <property type="evidence" value="ECO:0007669"/>
    <property type="project" value="TreeGrafter"/>
</dbReference>
<dbReference type="InterPro" id="IPR011611">
    <property type="entry name" value="PfkB_dom"/>
</dbReference>
<keyword evidence="2 4" id="KW-0808">Transferase</keyword>
<evidence type="ECO:0000256" key="3">
    <source>
        <dbReference type="ARBA" id="ARBA00022777"/>
    </source>
</evidence>
<keyword evidence="3 4" id="KW-0418">Kinase</keyword>
<dbReference type="GO" id="GO:0016301">
    <property type="term" value="F:kinase activity"/>
    <property type="evidence" value="ECO:0007669"/>
    <property type="project" value="UniProtKB-KW"/>
</dbReference>
<evidence type="ECO:0000313" key="6">
    <source>
        <dbReference type="EMBL" id="MSU06759.1"/>
    </source>
</evidence>
<name>A0A7X2PD69_9SPIO</name>
<evidence type="ECO:0000259" key="5">
    <source>
        <dbReference type="Pfam" id="PF00294"/>
    </source>
</evidence>
<feature type="domain" description="Carbohydrate kinase PfkB" evidence="5">
    <location>
        <begin position="1"/>
        <end position="286"/>
    </location>
</feature>
<proteinExistence type="inferred from homology"/>
<gene>
    <name evidence="6" type="ORF">FYJ80_08220</name>
</gene>
<organism evidence="6 7">
    <name type="scientific">Bullifex porci</name>
    <dbReference type="NCBI Taxonomy" id="2606638"/>
    <lineage>
        <taxon>Bacteria</taxon>
        <taxon>Pseudomonadati</taxon>
        <taxon>Spirochaetota</taxon>
        <taxon>Spirochaetia</taxon>
        <taxon>Spirochaetales</taxon>
        <taxon>Spirochaetaceae</taxon>
        <taxon>Bullifex</taxon>
    </lineage>
</organism>